<dbReference type="PROSITE" id="PS50977">
    <property type="entry name" value="HTH_TETR_2"/>
    <property type="match status" value="1"/>
</dbReference>
<dbReference type="SUPFAM" id="SSF46689">
    <property type="entry name" value="Homeodomain-like"/>
    <property type="match status" value="1"/>
</dbReference>
<sequence length="170" mass="18429">MAARARLAEKGLSFSMRELAADAGVNLGLIHKHLGNKEDVVRAVLARNNARSAAAIQGIDSLPEAVHRLFLVGVADPQYVRIVAWLILHDRVDLLPNSDADEIAAITRLSSPSVDGRVRLMTALSAIAGWSLFGDGILRSAEIPDDAHKMYENHIAELLSAIVQDEHRAN</sequence>
<organism evidence="4 5">
    <name type="scientific">Nocardia vermiculata</name>
    <dbReference type="NCBI Taxonomy" id="257274"/>
    <lineage>
        <taxon>Bacteria</taxon>
        <taxon>Bacillati</taxon>
        <taxon>Actinomycetota</taxon>
        <taxon>Actinomycetes</taxon>
        <taxon>Mycobacteriales</taxon>
        <taxon>Nocardiaceae</taxon>
        <taxon>Nocardia</taxon>
    </lineage>
</organism>
<dbReference type="Proteomes" id="UP000565711">
    <property type="component" value="Unassembled WGS sequence"/>
</dbReference>
<dbReference type="AlphaFoldDB" id="A0A846Y8X9"/>
<dbReference type="EMBL" id="JAAXOP010000027">
    <property type="protein sequence ID" value="NKY54290.1"/>
    <property type="molecule type" value="Genomic_DNA"/>
</dbReference>
<dbReference type="Pfam" id="PF00440">
    <property type="entry name" value="TetR_N"/>
    <property type="match status" value="1"/>
</dbReference>
<evidence type="ECO:0000313" key="5">
    <source>
        <dbReference type="Proteomes" id="UP000565711"/>
    </source>
</evidence>
<evidence type="ECO:0000256" key="2">
    <source>
        <dbReference type="PROSITE-ProRule" id="PRU00335"/>
    </source>
</evidence>
<gene>
    <name evidence="4" type="ORF">HGA08_29310</name>
</gene>
<feature type="DNA-binding region" description="H-T-H motif" evidence="2">
    <location>
        <begin position="15"/>
        <end position="34"/>
    </location>
</feature>
<accession>A0A846Y8X9</accession>
<protein>
    <submittedName>
        <fullName evidence="4">Helix-turn-helix transcriptional regulator</fullName>
    </submittedName>
</protein>
<dbReference type="RefSeq" id="WP_067879961.1">
    <property type="nucleotide sequence ID" value="NZ_JAAXOP010000027.1"/>
</dbReference>
<keyword evidence="5" id="KW-1185">Reference proteome</keyword>
<reference evidence="4 5" key="1">
    <citation type="submission" date="2020-04" db="EMBL/GenBank/DDBJ databases">
        <title>MicrobeNet Type strains.</title>
        <authorList>
            <person name="Nicholson A.C."/>
        </authorList>
    </citation>
    <scope>NUCLEOTIDE SEQUENCE [LARGE SCALE GENOMIC DNA]</scope>
    <source>
        <strain evidence="4 5">JCM 12354</strain>
    </source>
</reference>
<dbReference type="InterPro" id="IPR009057">
    <property type="entry name" value="Homeodomain-like_sf"/>
</dbReference>
<dbReference type="GO" id="GO:0003677">
    <property type="term" value="F:DNA binding"/>
    <property type="evidence" value="ECO:0007669"/>
    <property type="project" value="UniProtKB-UniRule"/>
</dbReference>
<evidence type="ECO:0000259" key="3">
    <source>
        <dbReference type="PROSITE" id="PS50977"/>
    </source>
</evidence>
<evidence type="ECO:0000256" key="1">
    <source>
        <dbReference type="ARBA" id="ARBA00023125"/>
    </source>
</evidence>
<name>A0A846Y8X9_9NOCA</name>
<keyword evidence="1 2" id="KW-0238">DNA-binding</keyword>
<feature type="domain" description="HTH tetR-type" evidence="3">
    <location>
        <begin position="1"/>
        <end position="52"/>
    </location>
</feature>
<comment type="caution">
    <text evidence="4">The sequence shown here is derived from an EMBL/GenBank/DDBJ whole genome shotgun (WGS) entry which is preliminary data.</text>
</comment>
<proteinExistence type="predicted"/>
<dbReference type="Gene3D" id="1.10.357.10">
    <property type="entry name" value="Tetracycline Repressor, domain 2"/>
    <property type="match status" value="1"/>
</dbReference>
<dbReference type="InterPro" id="IPR001647">
    <property type="entry name" value="HTH_TetR"/>
</dbReference>
<evidence type="ECO:0000313" key="4">
    <source>
        <dbReference type="EMBL" id="NKY54290.1"/>
    </source>
</evidence>